<evidence type="ECO:0000256" key="1">
    <source>
        <dbReference type="SAM" id="MobiDB-lite"/>
    </source>
</evidence>
<name>A0A660LJ74_9ACTN</name>
<gene>
    <name evidence="2" type="ORF">C8N24_2921</name>
</gene>
<keyword evidence="3" id="KW-1185">Reference proteome</keyword>
<comment type="caution">
    <text evidence="2">The sequence shown here is derived from an EMBL/GenBank/DDBJ whole genome shotgun (WGS) entry which is preliminary data.</text>
</comment>
<organism evidence="2 3">
    <name type="scientific">Solirubrobacter pauli</name>
    <dbReference type="NCBI Taxonomy" id="166793"/>
    <lineage>
        <taxon>Bacteria</taxon>
        <taxon>Bacillati</taxon>
        <taxon>Actinomycetota</taxon>
        <taxon>Thermoleophilia</taxon>
        <taxon>Solirubrobacterales</taxon>
        <taxon>Solirubrobacteraceae</taxon>
        <taxon>Solirubrobacter</taxon>
    </lineage>
</organism>
<sequence>MDGVIASTDPPRAAAGRDEASSDHLDPAHALYHHAAGVLASAQAVDAASHAAGAVAAVAPTLACLDTGLAALAAATERLRAQALTRLAEPLFEADERRRERAELSASFERLAGVLAQASIAAEQALAATDPVLDELTV</sequence>
<reference evidence="2 3" key="1">
    <citation type="submission" date="2018-10" db="EMBL/GenBank/DDBJ databases">
        <title>Genomic Encyclopedia of Archaeal and Bacterial Type Strains, Phase II (KMG-II): from individual species to whole genera.</title>
        <authorList>
            <person name="Goeker M."/>
        </authorList>
    </citation>
    <scope>NUCLEOTIDE SEQUENCE [LARGE SCALE GENOMIC DNA]</scope>
    <source>
        <strain evidence="2 3">DSM 14954</strain>
    </source>
</reference>
<protein>
    <submittedName>
        <fullName evidence="2">Uncharacterized protein</fullName>
    </submittedName>
</protein>
<dbReference type="AlphaFoldDB" id="A0A660LJ74"/>
<proteinExistence type="predicted"/>
<evidence type="ECO:0000313" key="3">
    <source>
        <dbReference type="Proteomes" id="UP000278962"/>
    </source>
</evidence>
<dbReference type="Proteomes" id="UP000278962">
    <property type="component" value="Unassembled WGS sequence"/>
</dbReference>
<feature type="region of interest" description="Disordered" evidence="1">
    <location>
        <begin position="1"/>
        <end position="22"/>
    </location>
</feature>
<evidence type="ECO:0000313" key="2">
    <source>
        <dbReference type="EMBL" id="RKQ93061.1"/>
    </source>
</evidence>
<dbReference type="EMBL" id="RBIL01000001">
    <property type="protein sequence ID" value="RKQ93061.1"/>
    <property type="molecule type" value="Genomic_DNA"/>
</dbReference>
<accession>A0A660LJ74</accession>